<comment type="subcellular location">
    <subcellularLocation>
        <location evidence="1">Golgi apparatus membrane</location>
        <topology evidence="1">Peripheral membrane protein</topology>
    </subcellularLocation>
</comment>
<keyword evidence="13" id="KW-1185">Reference proteome</keyword>
<dbReference type="PANTHER" id="PTHR13302:SF8">
    <property type="entry name" value="CONSERVED OLIGOMERIC GOLGI COMPLEX SUBUNIT 3"/>
    <property type="match status" value="1"/>
</dbReference>
<proteinExistence type="inferred from homology"/>
<feature type="region of interest" description="Disordered" evidence="9">
    <location>
        <begin position="1"/>
        <end position="56"/>
    </location>
</feature>
<evidence type="ECO:0000256" key="1">
    <source>
        <dbReference type="ARBA" id="ARBA00004395"/>
    </source>
</evidence>
<dbReference type="GO" id="GO:0000139">
    <property type="term" value="C:Golgi membrane"/>
    <property type="evidence" value="ECO:0007669"/>
    <property type="project" value="UniProtKB-SubCell"/>
</dbReference>
<dbReference type="Proteomes" id="UP000284706">
    <property type="component" value="Unassembled WGS sequence"/>
</dbReference>
<evidence type="ECO:0000256" key="4">
    <source>
        <dbReference type="ARBA" id="ARBA00022448"/>
    </source>
</evidence>
<dbReference type="AlphaFoldDB" id="A0A409YL78"/>
<dbReference type="Pfam" id="PF04136">
    <property type="entry name" value="COG3_N"/>
    <property type="match status" value="1"/>
</dbReference>
<dbReference type="GO" id="GO:0005801">
    <property type="term" value="C:cis-Golgi network"/>
    <property type="evidence" value="ECO:0007669"/>
    <property type="project" value="InterPro"/>
</dbReference>
<organism evidence="12 13">
    <name type="scientific">Gymnopilus dilepis</name>
    <dbReference type="NCBI Taxonomy" id="231916"/>
    <lineage>
        <taxon>Eukaryota</taxon>
        <taxon>Fungi</taxon>
        <taxon>Dikarya</taxon>
        <taxon>Basidiomycota</taxon>
        <taxon>Agaricomycotina</taxon>
        <taxon>Agaricomycetes</taxon>
        <taxon>Agaricomycetidae</taxon>
        <taxon>Agaricales</taxon>
        <taxon>Agaricineae</taxon>
        <taxon>Hymenogastraceae</taxon>
        <taxon>Gymnopilus</taxon>
    </lineage>
</organism>
<keyword evidence="4" id="KW-0813">Transport</keyword>
<accession>A0A409YL78</accession>
<dbReference type="OrthoDB" id="296793at2759"/>
<dbReference type="Pfam" id="PF20671">
    <property type="entry name" value="COG3_C"/>
    <property type="match status" value="1"/>
</dbReference>
<comment type="similarity">
    <text evidence="2">Belongs to the COG3 family.</text>
</comment>
<dbReference type="GO" id="GO:0006886">
    <property type="term" value="P:intracellular protein transport"/>
    <property type="evidence" value="ECO:0007669"/>
    <property type="project" value="InterPro"/>
</dbReference>
<dbReference type="GO" id="GO:0007030">
    <property type="term" value="P:Golgi organization"/>
    <property type="evidence" value="ECO:0007669"/>
    <property type="project" value="TreeGrafter"/>
</dbReference>
<dbReference type="PANTHER" id="PTHR13302">
    <property type="entry name" value="CONSERVED OLIGOMERIC GOLGI COMPLEX COMPONENT 3"/>
    <property type="match status" value="1"/>
</dbReference>
<dbReference type="InterPro" id="IPR007265">
    <property type="entry name" value="COG_su3"/>
</dbReference>
<evidence type="ECO:0000256" key="2">
    <source>
        <dbReference type="ARBA" id="ARBA00009936"/>
    </source>
</evidence>
<dbReference type="InterPro" id="IPR048685">
    <property type="entry name" value="COG3_C"/>
</dbReference>
<gene>
    <name evidence="12" type="ORF">CVT26_000987</name>
</gene>
<keyword evidence="5" id="KW-0653">Protein transport</keyword>
<feature type="domain" description="Conserved oligomeric Golgi complex subunit 3 C-terminal" evidence="11">
    <location>
        <begin position="310"/>
        <end position="729"/>
    </location>
</feature>
<feature type="domain" description="Conserved oligomeric Golgi complex subunit 3 N-terminal" evidence="10">
    <location>
        <begin position="166"/>
        <end position="289"/>
    </location>
</feature>
<reference evidence="12 13" key="1">
    <citation type="journal article" date="2018" name="Evol. Lett.">
        <title>Horizontal gene cluster transfer increased hallucinogenic mushroom diversity.</title>
        <authorList>
            <person name="Reynolds H.T."/>
            <person name="Vijayakumar V."/>
            <person name="Gluck-Thaler E."/>
            <person name="Korotkin H.B."/>
            <person name="Matheny P.B."/>
            <person name="Slot J.C."/>
        </authorList>
    </citation>
    <scope>NUCLEOTIDE SEQUENCE [LARGE SCALE GENOMIC DNA]</scope>
    <source>
        <strain evidence="12 13">SRW20</strain>
    </source>
</reference>
<evidence type="ECO:0000313" key="13">
    <source>
        <dbReference type="Proteomes" id="UP000284706"/>
    </source>
</evidence>
<keyword evidence="6" id="KW-0333">Golgi apparatus</keyword>
<evidence type="ECO:0000313" key="12">
    <source>
        <dbReference type="EMBL" id="PPR03811.1"/>
    </source>
</evidence>
<evidence type="ECO:0000259" key="10">
    <source>
        <dbReference type="Pfam" id="PF04136"/>
    </source>
</evidence>
<dbReference type="STRING" id="231916.A0A409YL78"/>
<evidence type="ECO:0000259" key="11">
    <source>
        <dbReference type="Pfam" id="PF20671"/>
    </source>
</evidence>
<evidence type="ECO:0000256" key="8">
    <source>
        <dbReference type="ARBA" id="ARBA00031339"/>
    </source>
</evidence>
<dbReference type="InParanoid" id="A0A409YL78"/>
<evidence type="ECO:0000256" key="6">
    <source>
        <dbReference type="ARBA" id="ARBA00023034"/>
    </source>
</evidence>
<sequence length="1035" mass="113363">MAARSNARRGTTPASLSLSSSNLASSSTSNLLDPLHNTGGASNATGSGASNASSSQVKVTISLEEWERKAPLSEIQLRSVNQLAKFNESAKAGIPLKTQGSRPGTPSTPGTRTQTPTHTHPHTPKPEHALLHPQHPVQTPQQFYDWFALIDRSVAHSQEASYRAHEASLEEHLQACDLVVNRIEEIEREVDGMLEGWKGDALVELVEDIGDHLEYFQELEQATRMLNHPGESLIFQPDFLYMVERVDICIDFLKNHRHYKEAEVYLLRFQQCMTRAMTLVKMNFVGSLRALSSEISKRLAEKEISTTAQHHLLYTRFKSLSSHLAPLLGELERRSASYPDTLSSLLQECHAAYLSTRKALLVPRVMEEIRGLDPGRSELVQLTREGCGYLKGLCVDEWGLYREFFRTGEAGVYQYLESLCDLLYDDLRPRILHEPRLTVLCEVCTVLQALMVLDASSSSPTLSSSSASSDSSSDEESSSSSSSEPDPQTPQHKRKRKLTRASSDQLAIPASGRLSPTGSAAHSQKSNTARMGRRLHIAHLLKMVLQDAQTRLFFKAQAVIQSEIRYYVPKEEDLDMGLRAGGWFSLRAFLLFLTLFGGVLIDPSRASGMELREKESTNQLFQNVFALAKNRGGRGGQDTWYPTLRKTVWVLGQLKDFVKPAIFEDIAQEALTYCRLSLISASELIAARGASTDPNSTAAPSTTQFARLDAALFLVRHLLILKEVWASLEEMRAAEEEEALGSARLVEKEKKAGLRSPRALELGGSLMGAVTSPGGAGAAGGGGVTETLTNMLSKTTSLLPEGLFASLGVTRGVGPETDMQGVKLDIDHSLRKACEDVIAACANPLCDPLEAWVASFSRPKPDAPGAVPPTTAAAIPTTAAPQADLPTIHLRFLEAIQRDLPLFVARVHAYLIGSADVEKVANGSGSRVDEFAAGGENKEGDERTVQILLDHVVDRILGSYERWSDALRRSGKAFDAGEVLTSGRLREMLREAWRRPMPEATFCNAASSPPHACLAGCQFTTHSNPQPMQLQISPQ</sequence>
<evidence type="ECO:0000256" key="3">
    <source>
        <dbReference type="ARBA" id="ARBA00020976"/>
    </source>
</evidence>
<feature type="compositionally biased region" description="Polar residues" evidence="9">
    <location>
        <begin position="514"/>
        <end position="529"/>
    </location>
</feature>
<feature type="compositionally biased region" description="Low complexity" evidence="9">
    <location>
        <begin position="457"/>
        <end position="471"/>
    </location>
</feature>
<feature type="compositionally biased region" description="Low complexity" evidence="9">
    <location>
        <begin position="98"/>
        <end position="118"/>
    </location>
</feature>
<dbReference type="GO" id="GO:0006891">
    <property type="term" value="P:intra-Golgi vesicle-mediated transport"/>
    <property type="evidence" value="ECO:0007669"/>
    <property type="project" value="TreeGrafter"/>
</dbReference>
<comment type="caution">
    <text evidence="12">The sequence shown here is derived from an EMBL/GenBank/DDBJ whole genome shotgun (WGS) entry which is preliminary data.</text>
</comment>
<evidence type="ECO:0000256" key="7">
    <source>
        <dbReference type="ARBA" id="ARBA00023136"/>
    </source>
</evidence>
<dbReference type="GO" id="GO:0017119">
    <property type="term" value="C:Golgi transport complex"/>
    <property type="evidence" value="ECO:0007669"/>
    <property type="project" value="TreeGrafter"/>
</dbReference>
<evidence type="ECO:0000256" key="5">
    <source>
        <dbReference type="ARBA" id="ARBA00022927"/>
    </source>
</evidence>
<dbReference type="FunCoup" id="A0A409YL78">
    <property type="interactions" value="557"/>
</dbReference>
<keyword evidence="7" id="KW-0472">Membrane</keyword>
<dbReference type="InterPro" id="IPR048320">
    <property type="entry name" value="COG3_N"/>
</dbReference>
<feature type="region of interest" description="Disordered" evidence="9">
    <location>
        <begin position="91"/>
        <end position="132"/>
    </location>
</feature>
<dbReference type="EMBL" id="NHYE01000696">
    <property type="protein sequence ID" value="PPR03811.1"/>
    <property type="molecule type" value="Genomic_DNA"/>
</dbReference>
<protein>
    <recommendedName>
        <fullName evidence="3">Conserved oligomeric Golgi complex subunit 3</fullName>
    </recommendedName>
    <alternativeName>
        <fullName evidence="8">Component of oligomeric Golgi complex 3</fullName>
    </alternativeName>
</protein>
<evidence type="ECO:0000256" key="9">
    <source>
        <dbReference type="SAM" id="MobiDB-lite"/>
    </source>
</evidence>
<name>A0A409YL78_9AGAR</name>
<feature type="region of interest" description="Disordered" evidence="9">
    <location>
        <begin position="457"/>
        <end position="529"/>
    </location>
</feature>
<feature type="compositionally biased region" description="Low complexity" evidence="9">
    <location>
        <begin position="14"/>
        <end position="55"/>
    </location>
</feature>